<sequence length="135" mass="15542">MELRFTIEELSKVSKELLSKFDKKIICFYGPMGVGKTTLIKAIIKELGVVDSGNSPTFGLVNEYHNAKGELVAYHFDFYRIENEEEALDMGIDDYFNSDAYIFIEWPEKIAGLLPEDSTKIHLHLIDENTRLIEY</sequence>
<dbReference type="NCBIfam" id="TIGR00150">
    <property type="entry name" value="T6A_YjeE"/>
    <property type="match status" value="1"/>
</dbReference>
<evidence type="ECO:0000256" key="9">
    <source>
        <dbReference type="ARBA" id="ARBA00022842"/>
    </source>
</evidence>
<evidence type="ECO:0000256" key="1">
    <source>
        <dbReference type="ARBA" id="ARBA00004496"/>
    </source>
</evidence>
<evidence type="ECO:0000313" key="12">
    <source>
        <dbReference type="Proteomes" id="UP001597526"/>
    </source>
</evidence>
<gene>
    <name evidence="11" type="primary">tsaE</name>
    <name evidence="11" type="ORF">ACFSQJ_01980</name>
</gene>
<comment type="caution">
    <text evidence="11">The sequence shown here is derived from an EMBL/GenBank/DDBJ whole genome shotgun (WGS) entry which is preliminary data.</text>
</comment>
<evidence type="ECO:0000256" key="2">
    <source>
        <dbReference type="ARBA" id="ARBA00007599"/>
    </source>
</evidence>
<keyword evidence="5" id="KW-0819">tRNA processing</keyword>
<evidence type="ECO:0000256" key="10">
    <source>
        <dbReference type="ARBA" id="ARBA00032441"/>
    </source>
</evidence>
<evidence type="ECO:0000256" key="3">
    <source>
        <dbReference type="ARBA" id="ARBA00019010"/>
    </source>
</evidence>
<keyword evidence="12" id="KW-1185">Reference proteome</keyword>
<evidence type="ECO:0000256" key="5">
    <source>
        <dbReference type="ARBA" id="ARBA00022694"/>
    </source>
</evidence>
<dbReference type="PANTHER" id="PTHR33540">
    <property type="entry name" value="TRNA THREONYLCARBAMOYLADENOSINE BIOSYNTHESIS PROTEIN TSAE"/>
    <property type="match status" value="1"/>
</dbReference>
<reference evidence="12" key="1">
    <citation type="journal article" date="2019" name="Int. J. Syst. Evol. Microbiol.">
        <title>The Global Catalogue of Microorganisms (GCM) 10K type strain sequencing project: providing services to taxonomists for standard genome sequencing and annotation.</title>
        <authorList>
            <consortium name="The Broad Institute Genomics Platform"/>
            <consortium name="The Broad Institute Genome Sequencing Center for Infectious Disease"/>
            <person name="Wu L."/>
            <person name="Ma J."/>
        </authorList>
    </citation>
    <scope>NUCLEOTIDE SEQUENCE [LARGE SCALE GENOMIC DNA]</scope>
    <source>
        <strain evidence="12">KCTC 52368</strain>
    </source>
</reference>
<organism evidence="11 12">
    <name type="scientific">Croceitalea marina</name>
    <dbReference type="NCBI Taxonomy" id="1775166"/>
    <lineage>
        <taxon>Bacteria</taxon>
        <taxon>Pseudomonadati</taxon>
        <taxon>Bacteroidota</taxon>
        <taxon>Flavobacteriia</taxon>
        <taxon>Flavobacteriales</taxon>
        <taxon>Flavobacteriaceae</taxon>
        <taxon>Croceitalea</taxon>
    </lineage>
</organism>
<dbReference type="PANTHER" id="PTHR33540:SF2">
    <property type="entry name" value="TRNA THREONYLCARBAMOYLADENOSINE BIOSYNTHESIS PROTEIN TSAE"/>
    <property type="match status" value="1"/>
</dbReference>
<keyword evidence="8" id="KW-0067">ATP-binding</keyword>
<evidence type="ECO:0000256" key="6">
    <source>
        <dbReference type="ARBA" id="ARBA00022723"/>
    </source>
</evidence>
<dbReference type="Pfam" id="PF02367">
    <property type="entry name" value="TsaE"/>
    <property type="match status" value="1"/>
</dbReference>
<dbReference type="InterPro" id="IPR003442">
    <property type="entry name" value="T6A_TsaE"/>
</dbReference>
<accession>A0ABW5MT81</accession>
<evidence type="ECO:0000256" key="4">
    <source>
        <dbReference type="ARBA" id="ARBA00022490"/>
    </source>
</evidence>
<dbReference type="EMBL" id="JBHULB010000005">
    <property type="protein sequence ID" value="MFD2585679.1"/>
    <property type="molecule type" value="Genomic_DNA"/>
</dbReference>
<dbReference type="Gene3D" id="3.40.50.300">
    <property type="entry name" value="P-loop containing nucleotide triphosphate hydrolases"/>
    <property type="match status" value="1"/>
</dbReference>
<evidence type="ECO:0000256" key="7">
    <source>
        <dbReference type="ARBA" id="ARBA00022741"/>
    </source>
</evidence>
<proteinExistence type="inferred from homology"/>
<comment type="similarity">
    <text evidence="2">Belongs to the TsaE family.</text>
</comment>
<dbReference type="Proteomes" id="UP001597526">
    <property type="component" value="Unassembled WGS sequence"/>
</dbReference>
<evidence type="ECO:0000256" key="8">
    <source>
        <dbReference type="ARBA" id="ARBA00022840"/>
    </source>
</evidence>
<dbReference type="InterPro" id="IPR027417">
    <property type="entry name" value="P-loop_NTPase"/>
</dbReference>
<name>A0ABW5MT81_9FLAO</name>
<keyword evidence="7" id="KW-0547">Nucleotide-binding</keyword>
<dbReference type="RefSeq" id="WP_377765113.1">
    <property type="nucleotide sequence ID" value="NZ_JBHULB010000005.1"/>
</dbReference>
<dbReference type="SUPFAM" id="SSF52540">
    <property type="entry name" value="P-loop containing nucleoside triphosphate hydrolases"/>
    <property type="match status" value="1"/>
</dbReference>
<keyword evidence="9" id="KW-0460">Magnesium</keyword>
<keyword evidence="4" id="KW-0963">Cytoplasm</keyword>
<evidence type="ECO:0000313" key="11">
    <source>
        <dbReference type="EMBL" id="MFD2585679.1"/>
    </source>
</evidence>
<keyword evidence="6" id="KW-0479">Metal-binding</keyword>
<comment type="subcellular location">
    <subcellularLocation>
        <location evidence="1">Cytoplasm</location>
    </subcellularLocation>
</comment>
<protein>
    <recommendedName>
        <fullName evidence="3">tRNA threonylcarbamoyladenosine biosynthesis protein TsaE</fullName>
    </recommendedName>
    <alternativeName>
        <fullName evidence="10">t(6)A37 threonylcarbamoyladenosine biosynthesis protein TsaE</fullName>
    </alternativeName>
</protein>